<dbReference type="RefSeq" id="WP_003778510.1">
    <property type="nucleotide sequence ID" value="NZ_JH992960.1"/>
</dbReference>
<dbReference type="AlphaFoldDB" id="K9EBR1"/>
<reference evidence="12 13" key="1">
    <citation type="submission" date="2012-09" db="EMBL/GenBank/DDBJ databases">
        <title>The Genome Sequence of Alloiococcus otitis ATCC 51267.</title>
        <authorList>
            <consortium name="The Broad Institute Genome Sequencing Platform"/>
            <person name="Earl A."/>
            <person name="Ward D."/>
            <person name="Feldgarden M."/>
            <person name="Gevers D."/>
            <person name="Huys G."/>
            <person name="Walker B."/>
            <person name="Young S.K."/>
            <person name="Zeng Q."/>
            <person name="Gargeya S."/>
            <person name="Fitzgerald M."/>
            <person name="Haas B."/>
            <person name="Abouelleil A."/>
            <person name="Alvarado L."/>
            <person name="Arachchi H.M."/>
            <person name="Berlin A.M."/>
            <person name="Chapman S.B."/>
            <person name="Goldberg J."/>
            <person name="Griggs A."/>
            <person name="Gujja S."/>
            <person name="Hansen M."/>
            <person name="Howarth C."/>
            <person name="Imamovic A."/>
            <person name="Larimer J."/>
            <person name="McCowen C."/>
            <person name="Montmayeur A."/>
            <person name="Murphy C."/>
            <person name="Neiman D."/>
            <person name="Pearson M."/>
            <person name="Priest M."/>
            <person name="Roberts A."/>
            <person name="Saif S."/>
            <person name="Shea T."/>
            <person name="Sisk P."/>
            <person name="Sykes S."/>
            <person name="Wortman J."/>
            <person name="Nusbaum C."/>
            <person name="Birren B."/>
        </authorList>
    </citation>
    <scope>NUCLEOTIDE SEQUENCE [LARGE SCALE GENOMIC DNA]</scope>
    <source>
        <strain evidence="12 13">ATCC 51267</strain>
    </source>
</reference>
<feature type="domain" description="GHMP kinase C-terminal" evidence="11">
    <location>
        <begin position="223"/>
        <end position="302"/>
    </location>
</feature>
<evidence type="ECO:0000256" key="2">
    <source>
        <dbReference type="ARBA" id="ARBA00022516"/>
    </source>
</evidence>
<dbReference type="InterPro" id="IPR006204">
    <property type="entry name" value="GHMP_kinase_N_dom"/>
</dbReference>
<keyword evidence="13" id="KW-1185">Reference proteome</keyword>
<evidence type="ECO:0000256" key="9">
    <source>
        <dbReference type="ARBA" id="ARBA00029438"/>
    </source>
</evidence>
<keyword evidence="1" id="KW-0963">Cytoplasm</keyword>
<dbReference type="GO" id="GO:0004496">
    <property type="term" value="F:mevalonate kinase activity"/>
    <property type="evidence" value="ECO:0007669"/>
    <property type="project" value="InterPro"/>
</dbReference>
<dbReference type="HOGENOM" id="CLU_017814_0_0_9"/>
<dbReference type="GO" id="GO:0005524">
    <property type="term" value="F:ATP binding"/>
    <property type="evidence" value="ECO:0007669"/>
    <property type="project" value="UniProtKB-KW"/>
</dbReference>
<evidence type="ECO:0000256" key="3">
    <source>
        <dbReference type="ARBA" id="ARBA00022679"/>
    </source>
</evidence>
<dbReference type="NCBIfam" id="TIGR00549">
    <property type="entry name" value="mevalon_kin"/>
    <property type="match status" value="1"/>
</dbReference>
<feature type="domain" description="GHMP kinase N-terminal" evidence="10">
    <location>
        <begin position="78"/>
        <end position="151"/>
    </location>
</feature>
<evidence type="ECO:0000256" key="5">
    <source>
        <dbReference type="ARBA" id="ARBA00022777"/>
    </source>
</evidence>
<sequence>MTLVKNVAKGTAHGKIILIGEHAVVYNMPAIALPFTTATITVEVSPYQGKSYLESACYCGSLDQAPGDLAGLQACLTAVCADLDQSSDHLYIKVDSMIPAERGMGSSAAVATALVKALFHYFQVDLSSEALSAYVEIAEKITHGKPSGLDATVVNSIAPVYFKRNQLPKAIPLNVDGYLIAADTGIKGHTKEAVGDVAKLVETAKVQTMDIVHHLGQLTHQAKKAIMTNNLPGLGEILNQSHQLLKDLTVSNPKLDQLVQAAQDAGACGAKLTGGGRGGCMIALAQSNQDASNIAQKLEKAGAIETWIHPLGEANHD</sequence>
<keyword evidence="6" id="KW-0067">ATP-binding</keyword>
<dbReference type="Proteomes" id="UP000009875">
    <property type="component" value="Unassembled WGS sequence"/>
</dbReference>
<dbReference type="Pfam" id="PF00288">
    <property type="entry name" value="GHMP_kinases_N"/>
    <property type="match status" value="1"/>
</dbReference>
<dbReference type="InterPro" id="IPR036554">
    <property type="entry name" value="GHMP_kinase_C_sf"/>
</dbReference>
<evidence type="ECO:0000259" key="11">
    <source>
        <dbReference type="Pfam" id="PF08544"/>
    </source>
</evidence>
<dbReference type="UniPathway" id="UPA00057">
    <property type="reaction ID" value="UER00098"/>
</dbReference>
<keyword evidence="8" id="KW-0443">Lipid metabolism</keyword>
<dbReference type="GO" id="GO:0019287">
    <property type="term" value="P:isopentenyl diphosphate biosynthetic process, mevalonate pathway"/>
    <property type="evidence" value="ECO:0007669"/>
    <property type="project" value="UniProtKB-UniPathway"/>
</dbReference>
<evidence type="ECO:0000256" key="6">
    <source>
        <dbReference type="ARBA" id="ARBA00022840"/>
    </source>
</evidence>
<comment type="caution">
    <text evidence="12">The sequence shown here is derived from an EMBL/GenBank/DDBJ whole genome shotgun (WGS) entry which is preliminary data.</text>
</comment>
<evidence type="ECO:0000313" key="13">
    <source>
        <dbReference type="Proteomes" id="UP000009875"/>
    </source>
</evidence>
<evidence type="ECO:0000256" key="4">
    <source>
        <dbReference type="ARBA" id="ARBA00022741"/>
    </source>
</evidence>
<gene>
    <name evidence="12" type="ORF">HMPREF9698_01422</name>
</gene>
<evidence type="ECO:0000256" key="1">
    <source>
        <dbReference type="ARBA" id="ARBA00022490"/>
    </source>
</evidence>
<dbReference type="SUPFAM" id="SSF55060">
    <property type="entry name" value="GHMP Kinase, C-terminal domain"/>
    <property type="match status" value="1"/>
</dbReference>
<dbReference type="PRINTS" id="PR00959">
    <property type="entry name" value="MEVGALKINASE"/>
</dbReference>
<dbReference type="PANTHER" id="PTHR43290:SF2">
    <property type="entry name" value="MEVALONATE KINASE"/>
    <property type="match status" value="1"/>
</dbReference>
<name>K9EBR1_9LACT</name>
<dbReference type="eggNOG" id="COG1577">
    <property type="taxonomic scope" value="Bacteria"/>
</dbReference>
<dbReference type="Gene3D" id="3.30.230.10">
    <property type="match status" value="1"/>
</dbReference>
<organism evidence="12 13">
    <name type="scientific">Alloiococcus otitis ATCC 51267</name>
    <dbReference type="NCBI Taxonomy" id="883081"/>
    <lineage>
        <taxon>Bacteria</taxon>
        <taxon>Bacillati</taxon>
        <taxon>Bacillota</taxon>
        <taxon>Bacilli</taxon>
        <taxon>Lactobacillales</taxon>
        <taxon>Carnobacteriaceae</taxon>
        <taxon>Alloiococcus</taxon>
    </lineage>
</organism>
<dbReference type="InterPro" id="IPR020568">
    <property type="entry name" value="Ribosomal_Su5_D2-typ_SF"/>
</dbReference>
<dbReference type="OrthoDB" id="9764892at2"/>
<keyword evidence="4" id="KW-0547">Nucleotide-binding</keyword>
<dbReference type="PATRIC" id="fig|883081.3.peg.1257"/>
<evidence type="ECO:0000256" key="7">
    <source>
        <dbReference type="ARBA" id="ARBA00022842"/>
    </source>
</evidence>
<evidence type="ECO:0000313" key="12">
    <source>
        <dbReference type="EMBL" id="EKU93261.1"/>
    </source>
</evidence>
<dbReference type="InterPro" id="IPR014721">
    <property type="entry name" value="Ribsml_uS5_D2-typ_fold_subgr"/>
</dbReference>
<dbReference type="InterPro" id="IPR006205">
    <property type="entry name" value="Mev_gal_kin"/>
</dbReference>
<dbReference type="SUPFAM" id="SSF54211">
    <property type="entry name" value="Ribosomal protein S5 domain 2-like"/>
    <property type="match status" value="1"/>
</dbReference>
<dbReference type="Pfam" id="PF08544">
    <property type="entry name" value="GHMP_kinases_C"/>
    <property type="match status" value="1"/>
</dbReference>
<comment type="pathway">
    <text evidence="9">Isoprenoid biosynthesis; isopentenyl diphosphate biosynthesis via mevalonate pathway; isopentenyl diphosphate from (R)-mevalonate: step 1/3.</text>
</comment>
<dbReference type="GO" id="GO:0005829">
    <property type="term" value="C:cytosol"/>
    <property type="evidence" value="ECO:0007669"/>
    <property type="project" value="TreeGrafter"/>
</dbReference>
<protein>
    <submittedName>
        <fullName evidence="12">Mevalonate kinase</fullName>
    </submittedName>
</protein>
<evidence type="ECO:0000259" key="10">
    <source>
        <dbReference type="Pfam" id="PF00288"/>
    </source>
</evidence>
<dbReference type="STRING" id="883081.HMPREF9698_01422"/>
<accession>K9EBR1</accession>
<dbReference type="PANTHER" id="PTHR43290">
    <property type="entry name" value="MEVALONATE KINASE"/>
    <property type="match status" value="1"/>
</dbReference>
<proteinExistence type="predicted"/>
<keyword evidence="5 12" id="KW-0418">Kinase</keyword>
<keyword evidence="2" id="KW-0444">Lipid biosynthesis</keyword>
<evidence type="ECO:0000256" key="8">
    <source>
        <dbReference type="ARBA" id="ARBA00023098"/>
    </source>
</evidence>
<dbReference type="Gene3D" id="3.30.70.890">
    <property type="entry name" value="GHMP kinase, C-terminal domain"/>
    <property type="match status" value="1"/>
</dbReference>
<dbReference type="EMBL" id="AGXA01000022">
    <property type="protein sequence ID" value="EKU93261.1"/>
    <property type="molecule type" value="Genomic_DNA"/>
</dbReference>
<dbReference type="InterPro" id="IPR013750">
    <property type="entry name" value="GHMP_kinase_C_dom"/>
</dbReference>
<keyword evidence="7" id="KW-0460">Magnesium</keyword>
<keyword evidence="3" id="KW-0808">Transferase</keyword>